<comment type="pathway">
    <text evidence="1 11">Pyrimidine metabolism; UMP biosynthesis via de novo pathway; (S)-dihydroorotate from bicarbonate: step 1/3.</text>
</comment>
<keyword evidence="8 11" id="KW-0665">Pyrimidine biosynthesis</keyword>
<feature type="binding site" evidence="11">
    <location>
        <position position="46"/>
    </location>
    <ligand>
        <name>L-glutamine</name>
        <dbReference type="ChEBI" id="CHEBI:58359"/>
    </ligand>
</feature>
<evidence type="ECO:0000256" key="3">
    <source>
        <dbReference type="ARBA" id="ARBA00007800"/>
    </source>
</evidence>
<dbReference type="NCBIfam" id="NF009475">
    <property type="entry name" value="PRK12838.1"/>
    <property type="match status" value="1"/>
</dbReference>
<dbReference type="CDD" id="cd01744">
    <property type="entry name" value="GATase1_CPSase"/>
    <property type="match status" value="1"/>
</dbReference>
<dbReference type="PATRIC" id="fig|1045004.4.peg.724"/>
<dbReference type="RefSeq" id="WP_007745392.1">
    <property type="nucleotide sequence ID" value="NZ_CM001398.1"/>
</dbReference>
<dbReference type="OrthoDB" id="9804328at2"/>
<proteinExistence type="inferred from homology"/>
<dbReference type="UniPathway" id="UPA00070">
    <property type="reaction ID" value="UER00115"/>
</dbReference>
<dbReference type="PRINTS" id="PR00097">
    <property type="entry name" value="ANTSNTHASEII"/>
</dbReference>
<dbReference type="GO" id="GO:0006541">
    <property type="term" value="P:glutamine metabolic process"/>
    <property type="evidence" value="ECO:0007669"/>
    <property type="project" value="InterPro"/>
</dbReference>
<comment type="pathway">
    <text evidence="2 11">Amino-acid biosynthesis; L-arginine biosynthesis; carbamoyl phosphate from bicarbonate: step 1/1.</text>
</comment>
<keyword evidence="7 11" id="KW-0315">Glutamine amidotransferase</keyword>
<evidence type="ECO:0000256" key="8">
    <source>
        <dbReference type="ARBA" id="ARBA00022975"/>
    </source>
</evidence>
<dbReference type="InterPro" id="IPR006274">
    <property type="entry name" value="CarbamoylP_synth_ssu"/>
</dbReference>
<dbReference type="STRING" id="336988.NT96_08725"/>
<dbReference type="PANTHER" id="PTHR43418:SF7">
    <property type="entry name" value="CARBAMOYL-PHOSPHATE SYNTHASE SMALL CHAIN"/>
    <property type="match status" value="1"/>
</dbReference>
<feature type="region of interest" description="CPSase" evidence="11">
    <location>
        <begin position="1"/>
        <end position="169"/>
    </location>
</feature>
<dbReference type="UniPathway" id="UPA00068">
    <property type="reaction ID" value="UER00171"/>
</dbReference>
<dbReference type="InterPro" id="IPR036480">
    <property type="entry name" value="CarbP_synth_ssu_N_sf"/>
</dbReference>
<dbReference type="PRINTS" id="PR00099">
    <property type="entry name" value="CPSGATASE"/>
</dbReference>
<dbReference type="EMBL" id="AFVZ01000001">
    <property type="protein sequence ID" value="EHN58833.1"/>
    <property type="molecule type" value="Genomic_DNA"/>
</dbReference>
<dbReference type="eggNOG" id="COG0505">
    <property type="taxonomic scope" value="Bacteria"/>
</dbReference>
<dbReference type="InterPro" id="IPR017926">
    <property type="entry name" value="GATASE"/>
</dbReference>
<dbReference type="PROSITE" id="PS51273">
    <property type="entry name" value="GATASE_TYPE_1"/>
    <property type="match status" value="1"/>
</dbReference>
<dbReference type="FunFam" id="3.50.30.20:FF:000001">
    <property type="entry name" value="Carbamoyl-phosphate synthase small chain"/>
    <property type="match status" value="1"/>
</dbReference>
<keyword evidence="14" id="KW-1185">Reference proteome</keyword>
<dbReference type="InterPro" id="IPR002474">
    <property type="entry name" value="CarbamoylP_synth_ssu_N"/>
</dbReference>
<sequence length="363" mass="39609">MTKRYLVLENGSIYEGEAFGTTGTSVGELVFNTGMTGYQETITDLSYANQMIVFTYPLIGNYGVNRDDSESLRPAAAAIVVHEIARRPSNWRMQISLTEWAEKMNLPGITGVDTRALTRELRDQGVMKAALVDQVAPDTVAWLRGQALPTDQVQQVTVRSGYQNPNVGVTIALIDFGLKNSILRSLAARQCNVVVFPADVDAKTVLEVDPDGIMLSNGPGDPQSVSYAIPTIQALQKVKPLFGICLGHQLFAMANGAKTFKMKFGHRGFNHAVRSIDSPRLAFTSQNHGYAVDEASLAGTDLIVTYREVNDGTVEGLKSTVYPAFSVQFHPDAAPGPHDADTIFDDFLRLIVADKRRKNAQTV</sequence>
<accession>G9WFB3</accession>
<evidence type="ECO:0000256" key="4">
    <source>
        <dbReference type="ARBA" id="ARBA00022598"/>
    </source>
</evidence>
<comment type="function">
    <text evidence="11">Small subunit of the glutamine-dependent carbamoyl phosphate synthetase (CPSase). CPSase catalyzes the formation of carbamoyl phosphate from the ammonia moiety of glutamine, carbonate, and phosphate donated by ATP, constituting the first step of 2 biosynthetic pathways, one leading to arginine and/or urea and the other to pyrimidine nucleotides. The small subunit (glutamine amidotransferase) binds and cleaves glutamine to supply the large subunit with the substrate ammonia.</text>
</comment>
<organism evidence="13 14">
    <name type="scientific">Oenococcus kitaharae DSM 17330</name>
    <dbReference type="NCBI Taxonomy" id="1045004"/>
    <lineage>
        <taxon>Bacteria</taxon>
        <taxon>Bacillati</taxon>
        <taxon>Bacillota</taxon>
        <taxon>Bacilli</taxon>
        <taxon>Lactobacillales</taxon>
        <taxon>Lactobacillaceae</taxon>
        <taxon>Oenococcus</taxon>
    </lineage>
</organism>
<gene>
    <name evidence="11" type="primary">carA</name>
    <name evidence="13" type="ORF">OKIT_0722</name>
</gene>
<feature type="binding site" evidence="11">
    <location>
        <position position="218"/>
    </location>
    <ligand>
        <name>L-glutamine</name>
        <dbReference type="ChEBI" id="CHEBI:58359"/>
    </ligand>
</feature>
<dbReference type="Proteomes" id="UP000004959">
    <property type="component" value="Chromosome"/>
</dbReference>
<feature type="domain" description="Carbamoyl-phosphate synthase small subunit N-terminal" evidence="12">
    <location>
        <begin position="2"/>
        <end position="132"/>
    </location>
</feature>
<comment type="similarity">
    <text evidence="3 11">Belongs to the CarA family.</text>
</comment>
<dbReference type="PRINTS" id="PR00096">
    <property type="entry name" value="GATASE"/>
</dbReference>
<evidence type="ECO:0000256" key="6">
    <source>
        <dbReference type="ARBA" id="ARBA00022840"/>
    </source>
</evidence>
<comment type="catalytic activity">
    <reaction evidence="10 11">
        <text>L-glutamine + H2O = L-glutamate + NH4(+)</text>
        <dbReference type="Rhea" id="RHEA:15889"/>
        <dbReference type="ChEBI" id="CHEBI:15377"/>
        <dbReference type="ChEBI" id="CHEBI:28938"/>
        <dbReference type="ChEBI" id="CHEBI:29985"/>
        <dbReference type="ChEBI" id="CHEBI:58359"/>
    </reaction>
</comment>
<dbReference type="EC" id="6.3.5.5" evidence="11"/>
<dbReference type="InterPro" id="IPR035686">
    <property type="entry name" value="CPSase_GATase1"/>
</dbReference>
<feature type="binding site" evidence="11">
    <location>
        <position position="290"/>
    </location>
    <ligand>
        <name>L-glutamine</name>
        <dbReference type="ChEBI" id="CHEBI:58359"/>
    </ligand>
</feature>
<dbReference type="HAMAP" id="MF_01209">
    <property type="entry name" value="CPSase_S_chain"/>
    <property type="match status" value="1"/>
</dbReference>
<dbReference type="GO" id="GO:0006526">
    <property type="term" value="P:L-arginine biosynthetic process"/>
    <property type="evidence" value="ECO:0007669"/>
    <property type="project" value="UniProtKB-UniRule"/>
</dbReference>
<dbReference type="GO" id="GO:0044205">
    <property type="term" value="P:'de novo' UMP biosynthetic process"/>
    <property type="evidence" value="ECO:0007669"/>
    <property type="project" value="UniProtKB-UniRule"/>
</dbReference>
<dbReference type="GO" id="GO:0004359">
    <property type="term" value="F:glutaminase activity"/>
    <property type="evidence" value="ECO:0007669"/>
    <property type="project" value="RHEA"/>
</dbReference>
<feature type="active site" description="Nucleophile" evidence="11">
    <location>
        <position position="245"/>
    </location>
</feature>
<feature type="binding site" evidence="11">
    <location>
        <position position="289"/>
    </location>
    <ligand>
        <name>L-glutamine</name>
        <dbReference type="ChEBI" id="CHEBI:58359"/>
    </ligand>
</feature>
<dbReference type="Pfam" id="PF00988">
    <property type="entry name" value="CPSase_sm_chain"/>
    <property type="match status" value="1"/>
</dbReference>
<dbReference type="Gene3D" id="3.40.50.880">
    <property type="match status" value="1"/>
</dbReference>
<dbReference type="SUPFAM" id="SSF52021">
    <property type="entry name" value="Carbamoyl phosphate synthetase, small subunit N-terminal domain"/>
    <property type="match status" value="1"/>
</dbReference>
<evidence type="ECO:0000256" key="11">
    <source>
        <dbReference type="HAMAP-Rule" id="MF_01209"/>
    </source>
</evidence>
<keyword evidence="6 11" id="KW-0067">ATP-binding</keyword>
<dbReference type="AlphaFoldDB" id="G9WFB3"/>
<evidence type="ECO:0000259" key="12">
    <source>
        <dbReference type="SMART" id="SM01097"/>
    </source>
</evidence>
<dbReference type="NCBIfam" id="TIGR01368">
    <property type="entry name" value="CPSaseIIsmall"/>
    <property type="match status" value="1"/>
</dbReference>
<dbReference type="Gene3D" id="3.50.30.20">
    <property type="entry name" value="Carbamoyl-phosphate synthase small subunit, N-terminal domain"/>
    <property type="match status" value="1"/>
</dbReference>
<feature type="binding site" evidence="11">
    <location>
        <position position="249"/>
    </location>
    <ligand>
        <name>L-glutamine</name>
        <dbReference type="ChEBI" id="CHEBI:58359"/>
    </ligand>
</feature>
<feature type="binding site" evidence="11">
    <location>
        <position position="287"/>
    </location>
    <ligand>
        <name>L-glutamine</name>
        <dbReference type="ChEBI" id="CHEBI:58359"/>
    </ligand>
</feature>
<evidence type="ECO:0000313" key="14">
    <source>
        <dbReference type="Proteomes" id="UP000004959"/>
    </source>
</evidence>
<dbReference type="HOGENOM" id="CLU_035901_2_1_9"/>
<dbReference type="GO" id="GO:0006207">
    <property type="term" value="P:'de novo' pyrimidine nucleobase biosynthetic process"/>
    <property type="evidence" value="ECO:0007669"/>
    <property type="project" value="InterPro"/>
</dbReference>
<evidence type="ECO:0000256" key="7">
    <source>
        <dbReference type="ARBA" id="ARBA00022962"/>
    </source>
</evidence>
<dbReference type="SMART" id="SM01097">
    <property type="entry name" value="CPSase_sm_chain"/>
    <property type="match status" value="1"/>
</dbReference>
<feature type="active site" evidence="11">
    <location>
        <position position="330"/>
    </location>
</feature>
<evidence type="ECO:0000313" key="13">
    <source>
        <dbReference type="EMBL" id="EHN58833.1"/>
    </source>
</evidence>
<evidence type="ECO:0000256" key="10">
    <source>
        <dbReference type="ARBA" id="ARBA00049285"/>
    </source>
</evidence>
<keyword evidence="5 11" id="KW-0547">Nucleotide-binding</keyword>
<name>G9WFB3_9LACO</name>
<comment type="catalytic activity">
    <reaction evidence="9 11">
        <text>hydrogencarbonate + L-glutamine + 2 ATP + H2O = carbamoyl phosphate + L-glutamate + 2 ADP + phosphate + 2 H(+)</text>
        <dbReference type="Rhea" id="RHEA:18633"/>
        <dbReference type="ChEBI" id="CHEBI:15377"/>
        <dbReference type="ChEBI" id="CHEBI:15378"/>
        <dbReference type="ChEBI" id="CHEBI:17544"/>
        <dbReference type="ChEBI" id="CHEBI:29985"/>
        <dbReference type="ChEBI" id="CHEBI:30616"/>
        <dbReference type="ChEBI" id="CHEBI:43474"/>
        <dbReference type="ChEBI" id="CHEBI:58228"/>
        <dbReference type="ChEBI" id="CHEBI:58359"/>
        <dbReference type="ChEBI" id="CHEBI:456216"/>
        <dbReference type="EC" id="6.3.5.5"/>
    </reaction>
</comment>
<feature type="active site" evidence="11">
    <location>
        <position position="332"/>
    </location>
</feature>
<protein>
    <recommendedName>
        <fullName evidence="11">Carbamoyl phosphate synthase small chain</fullName>
        <ecNumber evidence="11">6.3.5.5</ecNumber>
    </recommendedName>
    <alternativeName>
        <fullName evidence="11">Carbamoyl phosphate synthetase glutamine chain</fullName>
    </alternativeName>
</protein>
<feature type="binding site" evidence="11">
    <location>
        <position position="220"/>
    </location>
    <ligand>
        <name>L-glutamine</name>
        <dbReference type="ChEBI" id="CHEBI:58359"/>
    </ligand>
</feature>
<dbReference type="InterPro" id="IPR029062">
    <property type="entry name" value="Class_I_gatase-like"/>
</dbReference>
<dbReference type="SUPFAM" id="SSF52317">
    <property type="entry name" value="Class I glutamine amidotransferase-like"/>
    <property type="match status" value="1"/>
</dbReference>
<comment type="caution">
    <text evidence="13">The sequence shown here is derived from an EMBL/GenBank/DDBJ whole genome shotgun (WGS) entry which is preliminary data.</text>
</comment>
<dbReference type="InterPro" id="IPR050472">
    <property type="entry name" value="Anth_synth/Amidotransfase"/>
</dbReference>
<dbReference type="Pfam" id="PF00117">
    <property type="entry name" value="GATase"/>
    <property type="match status" value="1"/>
</dbReference>
<keyword evidence="11" id="KW-0055">Arginine biosynthesis</keyword>
<keyword evidence="11" id="KW-0028">Amino-acid biosynthesis</keyword>
<evidence type="ECO:0000256" key="5">
    <source>
        <dbReference type="ARBA" id="ARBA00022741"/>
    </source>
</evidence>
<evidence type="ECO:0000256" key="2">
    <source>
        <dbReference type="ARBA" id="ARBA00005077"/>
    </source>
</evidence>
<dbReference type="PANTHER" id="PTHR43418">
    <property type="entry name" value="MULTIFUNCTIONAL TRYPTOPHAN BIOSYNTHESIS PROTEIN-RELATED"/>
    <property type="match status" value="1"/>
</dbReference>
<comment type="subunit">
    <text evidence="11">Composed of two chains; the small (or glutamine) chain promotes the hydrolysis of glutamine to ammonia, which is used by the large (or ammonia) chain to synthesize carbamoyl phosphate. Tetramer of heterodimers (alpha,beta)4.</text>
</comment>
<dbReference type="GO" id="GO:0004088">
    <property type="term" value="F:carbamoyl-phosphate synthase (glutamine-hydrolyzing) activity"/>
    <property type="evidence" value="ECO:0007669"/>
    <property type="project" value="UniProtKB-UniRule"/>
</dbReference>
<dbReference type="GO" id="GO:0005524">
    <property type="term" value="F:ATP binding"/>
    <property type="evidence" value="ECO:0007669"/>
    <property type="project" value="UniProtKB-UniRule"/>
</dbReference>
<feature type="binding site" evidence="11">
    <location>
        <position position="246"/>
    </location>
    <ligand>
        <name>L-glutamine</name>
        <dbReference type="ChEBI" id="CHEBI:58359"/>
    </ligand>
</feature>
<reference evidence="13 14" key="1">
    <citation type="journal article" date="2012" name="PLoS ONE">
        <title>Functional divergence in the genus oenococcus as predicted by genome sequencing of the newly-described species, Oenococcus kitaharae.</title>
        <authorList>
            <person name="Borneman A.R."/>
            <person name="McCarthy J.M."/>
            <person name="Chambers P.J."/>
            <person name="Bartowsky E.J."/>
        </authorList>
    </citation>
    <scope>NUCLEOTIDE SEQUENCE [LARGE SCALE GENOMIC DNA]</scope>
    <source>
        <strain evidence="14">DSM17330</strain>
    </source>
</reference>
<evidence type="ECO:0000256" key="1">
    <source>
        <dbReference type="ARBA" id="ARBA00004812"/>
    </source>
</evidence>
<evidence type="ECO:0000256" key="9">
    <source>
        <dbReference type="ARBA" id="ARBA00048816"/>
    </source>
</evidence>
<keyword evidence="4 11" id="KW-0436">Ligase</keyword>